<keyword evidence="2" id="KW-1185">Reference proteome</keyword>
<name>A0A1Y6CML9_9PROT</name>
<sequence length="53" mass="6021">AADELLQELGREMEPEEKADAVLQMYRNELERKVSGQAALSFPEVVRLFRSVA</sequence>
<evidence type="ECO:0000313" key="1">
    <source>
        <dbReference type="EMBL" id="SMF78059.1"/>
    </source>
</evidence>
<feature type="non-terminal residue" evidence="1">
    <location>
        <position position="1"/>
    </location>
</feature>
<dbReference type="EMBL" id="FWZX01000038">
    <property type="protein sequence ID" value="SMF78059.1"/>
    <property type="molecule type" value="Genomic_DNA"/>
</dbReference>
<dbReference type="Proteomes" id="UP000192917">
    <property type="component" value="Unassembled WGS sequence"/>
</dbReference>
<reference evidence="1 2" key="1">
    <citation type="submission" date="2017-04" db="EMBL/GenBank/DDBJ databases">
        <authorList>
            <person name="Afonso C.L."/>
            <person name="Miller P.J."/>
            <person name="Scott M.A."/>
            <person name="Spackman E."/>
            <person name="Goraichik I."/>
            <person name="Dimitrov K.M."/>
            <person name="Suarez D.L."/>
            <person name="Swayne D.E."/>
        </authorList>
    </citation>
    <scope>NUCLEOTIDE SEQUENCE [LARGE SCALE GENOMIC DNA]</scope>
    <source>
        <strain evidence="1 2">USBA 355</strain>
    </source>
</reference>
<proteinExistence type="predicted"/>
<protein>
    <submittedName>
        <fullName evidence="1">Uncharacterized protein</fullName>
    </submittedName>
</protein>
<accession>A0A1Y6CML9</accession>
<organism evidence="1 2">
    <name type="scientific">Tistlia consotensis USBA 355</name>
    <dbReference type="NCBI Taxonomy" id="560819"/>
    <lineage>
        <taxon>Bacteria</taxon>
        <taxon>Pseudomonadati</taxon>
        <taxon>Pseudomonadota</taxon>
        <taxon>Alphaproteobacteria</taxon>
        <taxon>Rhodospirillales</taxon>
        <taxon>Rhodovibrionaceae</taxon>
        <taxon>Tistlia</taxon>
    </lineage>
</organism>
<dbReference type="AlphaFoldDB" id="A0A1Y6CML9"/>
<gene>
    <name evidence="1" type="ORF">SAMN05428998_1381</name>
</gene>
<evidence type="ECO:0000313" key="2">
    <source>
        <dbReference type="Proteomes" id="UP000192917"/>
    </source>
</evidence>